<evidence type="ECO:0000313" key="2">
    <source>
        <dbReference type="EMBL" id="GGV95971.1"/>
    </source>
</evidence>
<protein>
    <submittedName>
        <fullName evidence="2">Uncharacterized protein</fullName>
    </submittedName>
</protein>
<sequence length="81" mass="8510">MPDTTRPPACEQLTEILRESPRFNACLNSPPSPTQVTSHDLSGPRGAFRDILDAFFDSPPGPRTPAAPEALAPPANCPAAG</sequence>
<evidence type="ECO:0000256" key="1">
    <source>
        <dbReference type="SAM" id="MobiDB-lite"/>
    </source>
</evidence>
<gene>
    <name evidence="2" type="ORF">GCM10015535_64630</name>
</gene>
<keyword evidence="3" id="KW-1185">Reference proteome</keyword>
<feature type="compositionally biased region" description="Polar residues" evidence="1">
    <location>
        <begin position="26"/>
        <end position="40"/>
    </location>
</feature>
<dbReference type="EMBL" id="BMTF01000035">
    <property type="protein sequence ID" value="GGV95971.1"/>
    <property type="molecule type" value="Genomic_DNA"/>
</dbReference>
<feature type="compositionally biased region" description="Low complexity" evidence="1">
    <location>
        <begin position="66"/>
        <end position="81"/>
    </location>
</feature>
<reference evidence="3" key="1">
    <citation type="journal article" date="2019" name="Int. J. Syst. Evol. Microbiol.">
        <title>The Global Catalogue of Microorganisms (GCM) 10K type strain sequencing project: providing services to taxonomists for standard genome sequencing and annotation.</title>
        <authorList>
            <consortium name="The Broad Institute Genomics Platform"/>
            <consortium name="The Broad Institute Genome Sequencing Center for Infectious Disease"/>
            <person name="Wu L."/>
            <person name="Ma J."/>
        </authorList>
    </citation>
    <scope>NUCLEOTIDE SEQUENCE [LARGE SCALE GENOMIC DNA]</scope>
    <source>
        <strain evidence="3">JCM 4376</strain>
    </source>
</reference>
<name>A0ABQ2WBG5_9ACTN</name>
<evidence type="ECO:0000313" key="3">
    <source>
        <dbReference type="Proteomes" id="UP000660675"/>
    </source>
</evidence>
<organism evidence="2 3">
    <name type="scientific">Streptomyces gelaticus</name>
    <dbReference type="NCBI Taxonomy" id="285446"/>
    <lineage>
        <taxon>Bacteria</taxon>
        <taxon>Bacillati</taxon>
        <taxon>Actinomycetota</taxon>
        <taxon>Actinomycetes</taxon>
        <taxon>Kitasatosporales</taxon>
        <taxon>Streptomycetaceae</taxon>
        <taxon>Streptomyces</taxon>
    </lineage>
</organism>
<accession>A0ABQ2WBG5</accession>
<proteinExistence type="predicted"/>
<dbReference type="Proteomes" id="UP000660675">
    <property type="component" value="Unassembled WGS sequence"/>
</dbReference>
<comment type="caution">
    <text evidence="2">The sequence shown here is derived from an EMBL/GenBank/DDBJ whole genome shotgun (WGS) entry which is preliminary data.</text>
</comment>
<feature type="region of interest" description="Disordered" evidence="1">
    <location>
        <begin position="23"/>
        <end position="81"/>
    </location>
</feature>